<reference evidence="9" key="2">
    <citation type="submission" date="2025-08" db="UniProtKB">
        <authorList>
            <consortium name="Ensembl"/>
        </authorList>
    </citation>
    <scope>IDENTIFICATION</scope>
</reference>
<dbReference type="RefSeq" id="XP_006005248.1">
    <property type="nucleotide sequence ID" value="XM_006005186.3"/>
</dbReference>
<dbReference type="Pfam" id="PF22595">
    <property type="entry name" value="CFAP107"/>
    <property type="match status" value="1"/>
</dbReference>
<dbReference type="EMBL" id="AFYH01158938">
    <property type="status" value="NOT_ANNOTATED_CDS"/>
    <property type="molecule type" value="Genomic_DNA"/>
</dbReference>
<dbReference type="OrthoDB" id="8185227at2759"/>
<reference evidence="10" key="1">
    <citation type="submission" date="2011-08" db="EMBL/GenBank/DDBJ databases">
        <title>The draft genome of Latimeria chalumnae.</title>
        <authorList>
            <person name="Di Palma F."/>
            <person name="Alfoldi J."/>
            <person name="Johnson J."/>
            <person name="Berlin A."/>
            <person name="Gnerre S."/>
            <person name="Jaffe D."/>
            <person name="MacCallum I."/>
            <person name="Young S."/>
            <person name="Walker B.J."/>
            <person name="Lander E."/>
            <person name="Lindblad-Toh K."/>
        </authorList>
    </citation>
    <scope>NUCLEOTIDE SEQUENCE [LARGE SCALE GENOMIC DNA]</scope>
    <source>
        <strain evidence="10">Wild caught</strain>
    </source>
</reference>
<dbReference type="InParanoid" id="H3AN69"/>
<dbReference type="PANTHER" id="PTHR31180">
    <property type="entry name" value="CILIA- AND FLAGELLA-ASSOCIATED PROTEIN 107-RELATED"/>
    <property type="match status" value="1"/>
</dbReference>
<evidence type="ECO:0000256" key="7">
    <source>
        <dbReference type="ARBA" id="ARBA00035003"/>
    </source>
</evidence>
<evidence type="ECO:0000313" key="10">
    <source>
        <dbReference type="Proteomes" id="UP000008672"/>
    </source>
</evidence>
<dbReference type="STRING" id="7897.ENSLACP00000011090"/>
<dbReference type="Proteomes" id="UP000008672">
    <property type="component" value="Unassembled WGS sequence"/>
</dbReference>
<dbReference type="GeneTree" id="ENSGT00390000014553"/>
<protein>
    <submittedName>
        <fullName evidence="9">Cilia and flagella associated protein 107</fullName>
    </submittedName>
</protein>
<dbReference type="PANTHER" id="PTHR31180:SF2">
    <property type="entry name" value="CILIA- AND FLAGELLA-ASSOCIATED PROTEIN 107"/>
    <property type="match status" value="1"/>
</dbReference>
<dbReference type="GeneID" id="102361203"/>
<comment type="subcellular location">
    <subcellularLocation>
        <location evidence="1">Cytoplasm</location>
        <location evidence="1">Cytoskeleton</location>
        <location evidence="1">Flagellum axoneme</location>
    </subcellularLocation>
</comment>
<keyword evidence="6" id="KW-0966">Cell projection</keyword>
<keyword evidence="3" id="KW-0282">Flagellum</keyword>
<name>H3AN69_LATCH</name>
<evidence type="ECO:0000256" key="5">
    <source>
        <dbReference type="ARBA" id="ARBA00023212"/>
    </source>
</evidence>
<evidence type="ECO:0000313" key="9">
    <source>
        <dbReference type="Ensembl" id="ENSLACP00000011090.2"/>
    </source>
</evidence>
<dbReference type="HOGENOM" id="CLU_100733_1_0_1"/>
<dbReference type="CTD" id="93190"/>
<keyword evidence="4" id="KW-0969">Cilium</keyword>
<dbReference type="AlphaFoldDB" id="H3AN69"/>
<comment type="function">
    <text evidence="7">Microtubule inner protein (MIP) part of the dynein-decorated doublet microtubules (DMTs) in cilia axoneme, which is required for motile cilia beating.</text>
</comment>
<accession>H3AN69</accession>
<dbReference type="OMA" id="EKTPQCI"/>
<comment type="subunit">
    <text evidence="8">Microtubule inner protein component of sperm flagellar doublet microtubules.</text>
</comment>
<evidence type="ECO:0000256" key="3">
    <source>
        <dbReference type="ARBA" id="ARBA00022846"/>
    </source>
</evidence>
<proteinExistence type="predicted"/>
<dbReference type="InterPro" id="IPR054709">
    <property type="entry name" value="CFAP107"/>
</dbReference>
<evidence type="ECO:0000256" key="6">
    <source>
        <dbReference type="ARBA" id="ARBA00023273"/>
    </source>
</evidence>
<dbReference type="FunCoup" id="H3AN69">
    <property type="interactions" value="16"/>
</dbReference>
<dbReference type="InterPro" id="IPR037662">
    <property type="entry name" value="CFAP68/107"/>
</dbReference>
<dbReference type="KEGG" id="lcm:102361203"/>
<evidence type="ECO:0000256" key="4">
    <source>
        <dbReference type="ARBA" id="ARBA00023069"/>
    </source>
</evidence>
<keyword evidence="5" id="KW-0206">Cytoskeleton</keyword>
<keyword evidence="2" id="KW-0963">Cytoplasm</keyword>
<keyword evidence="10" id="KW-1185">Reference proteome</keyword>
<evidence type="ECO:0000256" key="8">
    <source>
        <dbReference type="ARBA" id="ARBA00046435"/>
    </source>
</evidence>
<dbReference type="Ensembl" id="ENSLACT00000011173.2">
    <property type="protein sequence ID" value="ENSLACP00000011090.2"/>
    <property type="gene ID" value="ENSLACG00000009759.2"/>
</dbReference>
<evidence type="ECO:0000256" key="2">
    <source>
        <dbReference type="ARBA" id="ARBA00022490"/>
    </source>
</evidence>
<evidence type="ECO:0000256" key="1">
    <source>
        <dbReference type="ARBA" id="ARBA00004611"/>
    </source>
</evidence>
<dbReference type="GO" id="GO:0030317">
    <property type="term" value="P:flagellated sperm motility"/>
    <property type="evidence" value="ECO:0007669"/>
    <property type="project" value="InterPro"/>
</dbReference>
<dbReference type="GO" id="GO:0005879">
    <property type="term" value="C:axonemal microtubule"/>
    <property type="evidence" value="ECO:0007669"/>
    <property type="project" value="TreeGrafter"/>
</dbReference>
<sequence>MVGLGAQGDPGKWALPGWKIEKQYSDKVLIGNWVEERLAFTRAGKTADTCHKTDFVPHTACKPDVIMRLNSMKRDVGLPRTILLTHHGVPYSKYLVTHYDEHVNKKVHPSLPPLRSWDRDKLGWAPERSDHPLDGPPFNFGLLQKKAADWTRCHDSTLKSVYTASYIKHPKSALQFKRYTAAPCILSLSPLIIRASNPEEQKPLQVQVPQQPIGGL</sequence>
<reference evidence="9" key="3">
    <citation type="submission" date="2025-09" db="UniProtKB">
        <authorList>
            <consortium name="Ensembl"/>
        </authorList>
    </citation>
    <scope>IDENTIFICATION</scope>
</reference>
<dbReference type="eggNOG" id="ENOG502RZRC">
    <property type="taxonomic scope" value="Eukaryota"/>
</dbReference>
<organism evidence="9 10">
    <name type="scientific">Latimeria chalumnae</name>
    <name type="common">Coelacanth</name>
    <dbReference type="NCBI Taxonomy" id="7897"/>
    <lineage>
        <taxon>Eukaryota</taxon>
        <taxon>Metazoa</taxon>
        <taxon>Chordata</taxon>
        <taxon>Craniata</taxon>
        <taxon>Vertebrata</taxon>
        <taxon>Euteleostomi</taxon>
        <taxon>Coelacanthiformes</taxon>
        <taxon>Coelacanthidae</taxon>
        <taxon>Latimeria</taxon>
    </lineage>
</organism>
<gene>
    <name evidence="9" type="primary">CFAP107</name>
</gene>